<organism evidence="1 2">
    <name type="scientific">Hypholoma sublateritium (strain FD-334 SS-4)</name>
    <dbReference type="NCBI Taxonomy" id="945553"/>
    <lineage>
        <taxon>Eukaryota</taxon>
        <taxon>Fungi</taxon>
        <taxon>Dikarya</taxon>
        <taxon>Basidiomycota</taxon>
        <taxon>Agaricomycotina</taxon>
        <taxon>Agaricomycetes</taxon>
        <taxon>Agaricomycetidae</taxon>
        <taxon>Agaricales</taxon>
        <taxon>Agaricineae</taxon>
        <taxon>Strophariaceae</taxon>
        <taxon>Hypholoma</taxon>
    </lineage>
</organism>
<proteinExistence type="predicted"/>
<dbReference type="EMBL" id="KN817586">
    <property type="protein sequence ID" value="KJA18698.1"/>
    <property type="molecule type" value="Genomic_DNA"/>
</dbReference>
<evidence type="ECO:0000313" key="1">
    <source>
        <dbReference type="EMBL" id="KJA18698.1"/>
    </source>
</evidence>
<evidence type="ECO:0000313" key="2">
    <source>
        <dbReference type="Proteomes" id="UP000054270"/>
    </source>
</evidence>
<name>A0A0D2M6E2_HYPSF</name>
<keyword evidence="2" id="KW-1185">Reference proteome</keyword>
<dbReference type="AlphaFoldDB" id="A0A0D2M6E2"/>
<reference evidence="2" key="1">
    <citation type="submission" date="2014-04" db="EMBL/GenBank/DDBJ databases">
        <title>Evolutionary Origins and Diversification of the Mycorrhizal Mutualists.</title>
        <authorList>
            <consortium name="DOE Joint Genome Institute"/>
            <consortium name="Mycorrhizal Genomics Consortium"/>
            <person name="Kohler A."/>
            <person name="Kuo A."/>
            <person name="Nagy L.G."/>
            <person name="Floudas D."/>
            <person name="Copeland A."/>
            <person name="Barry K.W."/>
            <person name="Cichocki N."/>
            <person name="Veneault-Fourrey C."/>
            <person name="LaButti K."/>
            <person name="Lindquist E.A."/>
            <person name="Lipzen A."/>
            <person name="Lundell T."/>
            <person name="Morin E."/>
            <person name="Murat C."/>
            <person name="Riley R."/>
            <person name="Ohm R."/>
            <person name="Sun H."/>
            <person name="Tunlid A."/>
            <person name="Henrissat B."/>
            <person name="Grigoriev I.V."/>
            <person name="Hibbett D.S."/>
            <person name="Martin F."/>
        </authorList>
    </citation>
    <scope>NUCLEOTIDE SEQUENCE [LARGE SCALE GENOMIC DNA]</scope>
    <source>
        <strain evidence="2">FD-334 SS-4</strain>
    </source>
</reference>
<gene>
    <name evidence="1" type="ORF">HYPSUDRAFT_920433</name>
</gene>
<dbReference type="Proteomes" id="UP000054270">
    <property type="component" value="Unassembled WGS sequence"/>
</dbReference>
<accession>A0A0D2M6E2</accession>
<sequence>MTRWEKQFSRKEADGHQNSRYLLYYVEQLGDFNASVHWRESVWFRVHSRVPRLCHEGISSAFQTTADNDILVNLQQWKHWPWRRVAETLYLQAFEKIGLLPMIDFCSPVNAFVVTNTQLPTLTTLLQHKLNKLPDFNANLEVENIQCCNWRNSQR</sequence>
<protein>
    <submittedName>
        <fullName evidence="1">Uncharacterized protein</fullName>
    </submittedName>
</protein>